<evidence type="ECO:0000313" key="8">
    <source>
        <dbReference type="EMBL" id="SFP92827.1"/>
    </source>
</evidence>
<comment type="pathway">
    <text evidence="6">Porphyrin-containing compound metabolism.</text>
</comment>
<sequence>MTVGIVGGGISGLALHHHLRQRGVESVVFEADSEPGGVISSRVVDGRVVEDGPQRTRLSPPVASLVDDLGLGDAVVEAADAPLYVYRDGRLRRVPFSLREGVSTDLLSPRGKLRLLLEPLTGPPRGDESVEAGLTRMLGAEAAEYVVGPLYGGIYGSHPAEMPMRHSLGRALEKRGVGRSLLVAAARAKLRGPDPPPVVTFEDGLGALPRALAERHGDRVRLGTPVESVREADDGYVIATPGGETAVDRVVVTTPADVTADLLAGLAPESADALDRLAYNPLAVVHLESAAPLDASGFQVQYEEPFRTLGVTCTGTLFDRGRRHTAYLGGARDPELVTAPASTIREVAEREFEALTGVAATAVDATRLRRGMPAYDRTWDALEAVGLPPGIDLCANYAARAGIPGRLRSAERLAGQIADGNA</sequence>
<keyword evidence="3" id="KW-0274">FAD</keyword>
<dbReference type="SUPFAM" id="SSF51905">
    <property type="entry name" value="FAD/NAD(P)-binding domain"/>
    <property type="match status" value="1"/>
</dbReference>
<accession>A0A1I5UCT1</accession>
<keyword evidence="9" id="KW-1185">Reference proteome</keyword>
<dbReference type="PANTHER" id="PTHR42923:SF3">
    <property type="entry name" value="PROTOPORPHYRINOGEN OXIDASE"/>
    <property type="match status" value="1"/>
</dbReference>
<name>A0A1I5UCT1_9EURY</name>
<dbReference type="InterPro" id="IPR004572">
    <property type="entry name" value="Protoporphyrinogen_oxidase"/>
</dbReference>
<organism evidence="8 9">
    <name type="scientific">Halolamina pelagica</name>
    <dbReference type="NCBI Taxonomy" id="699431"/>
    <lineage>
        <taxon>Archaea</taxon>
        <taxon>Methanobacteriati</taxon>
        <taxon>Methanobacteriota</taxon>
        <taxon>Stenosarchaea group</taxon>
        <taxon>Halobacteria</taxon>
        <taxon>Halobacteriales</taxon>
        <taxon>Haloferacaceae</taxon>
    </lineage>
</organism>
<evidence type="ECO:0000256" key="5">
    <source>
        <dbReference type="ARBA" id="ARBA00023133"/>
    </source>
</evidence>
<dbReference type="Gene3D" id="1.10.3110.10">
    <property type="entry name" value="protoporphyrinogen ix oxidase, domain 3"/>
    <property type="match status" value="1"/>
</dbReference>
<dbReference type="Proteomes" id="UP000183769">
    <property type="component" value="Unassembled WGS sequence"/>
</dbReference>
<dbReference type="InterPro" id="IPR050464">
    <property type="entry name" value="Zeta_carotene_desat/Oxidored"/>
</dbReference>
<dbReference type="OrthoDB" id="237154at2157"/>
<dbReference type="Pfam" id="PF01593">
    <property type="entry name" value="Amino_oxidase"/>
    <property type="match status" value="1"/>
</dbReference>
<dbReference type="EMBL" id="FOXI01000012">
    <property type="protein sequence ID" value="SFP92827.1"/>
    <property type="molecule type" value="Genomic_DNA"/>
</dbReference>
<feature type="domain" description="Amine oxidase" evidence="7">
    <location>
        <begin position="10"/>
        <end position="416"/>
    </location>
</feature>
<dbReference type="InterPro" id="IPR036188">
    <property type="entry name" value="FAD/NAD-bd_sf"/>
</dbReference>
<dbReference type="GO" id="GO:0006783">
    <property type="term" value="P:heme biosynthetic process"/>
    <property type="evidence" value="ECO:0007669"/>
    <property type="project" value="UniProtKB-KW"/>
</dbReference>
<dbReference type="SUPFAM" id="SSF54373">
    <property type="entry name" value="FAD-linked reductases, C-terminal domain"/>
    <property type="match status" value="1"/>
</dbReference>
<keyword evidence="4" id="KW-0560">Oxidoreductase</keyword>
<evidence type="ECO:0000256" key="1">
    <source>
        <dbReference type="ARBA" id="ARBA00001974"/>
    </source>
</evidence>
<gene>
    <name evidence="8" type="ORF">SAMN05216277_11248</name>
</gene>
<dbReference type="AlphaFoldDB" id="A0A1I5UCT1"/>
<comment type="cofactor">
    <cofactor evidence="1">
        <name>FAD</name>
        <dbReference type="ChEBI" id="CHEBI:57692"/>
    </cofactor>
</comment>
<keyword evidence="2" id="KW-0285">Flavoprotein</keyword>
<proteinExistence type="predicted"/>
<dbReference type="RefSeq" id="WP_074879320.1">
    <property type="nucleotide sequence ID" value="NZ_FOXI01000012.1"/>
</dbReference>
<dbReference type="InterPro" id="IPR002937">
    <property type="entry name" value="Amino_oxidase"/>
</dbReference>
<evidence type="ECO:0000256" key="6">
    <source>
        <dbReference type="ARBA" id="ARBA00023444"/>
    </source>
</evidence>
<dbReference type="Gene3D" id="3.50.50.60">
    <property type="entry name" value="FAD/NAD(P)-binding domain"/>
    <property type="match status" value="1"/>
</dbReference>
<dbReference type="Gene3D" id="3.90.660.20">
    <property type="entry name" value="Protoporphyrinogen oxidase, mitochondrial, domain 2"/>
    <property type="match status" value="1"/>
</dbReference>
<dbReference type="NCBIfam" id="TIGR00562">
    <property type="entry name" value="proto_IX_ox"/>
    <property type="match status" value="1"/>
</dbReference>
<evidence type="ECO:0000259" key="7">
    <source>
        <dbReference type="Pfam" id="PF01593"/>
    </source>
</evidence>
<reference evidence="9" key="1">
    <citation type="submission" date="2016-10" db="EMBL/GenBank/DDBJ databases">
        <authorList>
            <person name="Varghese N."/>
            <person name="Submissions S."/>
        </authorList>
    </citation>
    <scope>NUCLEOTIDE SEQUENCE [LARGE SCALE GENOMIC DNA]</scope>
    <source>
        <strain evidence="9">CGMCC 1.10329</strain>
    </source>
</reference>
<keyword evidence="5" id="KW-0350">Heme biosynthesis</keyword>
<dbReference type="GO" id="GO:0004729">
    <property type="term" value="F:oxygen-dependent protoporphyrinogen oxidase activity"/>
    <property type="evidence" value="ECO:0007669"/>
    <property type="project" value="InterPro"/>
</dbReference>
<dbReference type="PANTHER" id="PTHR42923">
    <property type="entry name" value="PROTOPORPHYRINOGEN OXIDASE"/>
    <property type="match status" value="1"/>
</dbReference>
<evidence type="ECO:0000256" key="4">
    <source>
        <dbReference type="ARBA" id="ARBA00023002"/>
    </source>
</evidence>
<evidence type="ECO:0000313" key="9">
    <source>
        <dbReference type="Proteomes" id="UP000183769"/>
    </source>
</evidence>
<protein>
    <submittedName>
        <fullName evidence="8">Oxygen-dependent protoporphyrinogen oxidase</fullName>
    </submittedName>
</protein>
<evidence type="ECO:0000256" key="3">
    <source>
        <dbReference type="ARBA" id="ARBA00022827"/>
    </source>
</evidence>
<evidence type="ECO:0000256" key="2">
    <source>
        <dbReference type="ARBA" id="ARBA00022630"/>
    </source>
</evidence>